<sequence>MVAALAVQAVDPLPVAPVPVAPSAVVADEQRVPESPVVPVSPPVVPVAPVAAPQTAPVPAPVPAEPNAQKDIVVVGQSRDAGDPLRGVNAQAFGATQAVDSAVVGPVARVYKRKVPSPIRKGIHNFLYNLREPIVFVNFLLQFKPGKAAETVGRFVINSTVGAAGVIDVAKKRPFRLPRRSNGFANTLGYHGIGNGPFLFLPLVGPTTVRDLIGGTLDRLLLPTAIGSPFTDASYTVPAGVLGALDHRADFDETLKCLHDDVGDPYASSRAFYLHRRQAEIDHLHRRPPAPPPECQAALPATRIPVGAAGATETVPPPGP</sequence>
<dbReference type="InterPro" id="IPR007428">
    <property type="entry name" value="MlaA"/>
</dbReference>
<comment type="caution">
    <text evidence="3">The sequence shown here is derived from an EMBL/GenBank/DDBJ whole genome shotgun (WGS) entry which is preliminary data.</text>
</comment>
<name>A0A2T4YV04_9SPHN</name>
<dbReference type="GO" id="GO:0016020">
    <property type="term" value="C:membrane"/>
    <property type="evidence" value="ECO:0007669"/>
    <property type="project" value="InterPro"/>
</dbReference>
<dbReference type="AlphaFoldDB" id="A0A2T4YV04"/>
<dbReference type="EMBL" id="PZZN01000001">
    <property type="protein sequence ID" value="PTM47627.1"/>
    <property type="molecule type" value="Genomic_DNA"/>
</dbReference>
<keyword evidence="2" id="KW-0732">Signal</keyword>
<protein>
    <submittedName>
        <fullName evidence="3">Phospholipid-binding lipoprotein MlaA</fullName>
    </submittedName>
</protein>
<reference evidence="3 4" key="1">
    <citation type="submission" date="2018-04" db="EMBL/GenBank/DDBJ databases">
        <title>Genomic Encyclopedia of Type Strains, Phase III (KMG-III): the genomes of soil and plant-associated and newly described type strains.</title>
        <authorList>
            <person name="Whitman W."/>
        </authorList>
    </citation>
    <scope>NUCLEOTIDE SEQUENCE [LARGE SCALE GENOMIC DNA]</scope>
    <source>
        <strain evidence="3 4">NW12</strain>
    </source>
</reference>
<comment type="similarity">
    <text evidence="1">Belongs to the MlaA family.</text>
</comment>
<evidence type="ECO:0000313" key="4">
    <source>
        <dbReference type="Proteomes" id="UP000240996"/>
    </source>
</evidence>
<evidence type="ECO:0000313" key="3">
    <source>
        <dbReference type="EMBL" id="PTM47627.1"/>
    </source>
</evidence>
<evidence type="ECO:0000256" key="2">
    <source>
        <dbReference type="ARBA" id="ARBA00022729"/>
    </source>
</evidence>
<dbReference type="PANTHER" id="PTHR30035:SF3">
    <property type="entry name" value="INTERMEMBRANE PHOSPHOLIPID TRANSPORT SYSTEM LIPOPROTEIN MLAA"/>
    <property type="match status" value="1"/>
</dbReference>
<dbReference type="Proteomes" id="UP000240996">
    <property type="component" value="Unassembled WGS sequence"/>
</dbReference>
<dbReference type="GO" id="GO:0120010">
    <property type="term" value="P:intermembrane phospholipid transfer"/>
    <property type="evidence" value="ECO:0007669"/>
    <property type="project" value="TreeGrafter"/>
</dbReference>
<accession>A0A2T4YV04</accession>
<evidence type="ECO:0000256" key="1">
    <source>
        <dbReference type="ARBA" id="ARBA00010634"/>
    </source>
</evidence>
<organism evidence="3 4">
    <name type="scientific">Sphingomonas aerolata</name>
    <dbReference type="NCBI Taxonomy" id="185951"/>
    <lineage>
        <taxon>Bacteria</taxon>
        <taxon>Pseudomonadati</taxon>
        <taxon>Pseudomonadota</taxon>
        <taxon>Alphaproteobacteria</taxon>
        <taxon>Sphingomonadales</taxon>
        <taxon>Sphingomonadaceae</taxon>
        <taxon>Sphingomonas</taxon>
    </lineage>
</organism>
<dbReference type="Pfam" id="PF04333">
    <property type="entry name" value="MlaA"/>
    <property type="match status" value="1"/>
</dbReference>
<dbReference type="PRINTS" id="PR01805">
    <property type="entry name" value="VACJLIPOPROT"/>
</dbReference>
<gene>
    <name evidence="3" type="ORF">C8J24_1026</name>
</gene>
<dbReference type="PANTHER" id="PTHR30035">
    <property type="entry name" value="LIPOPROTEIN VACJ-RELATED"/>
    <property type="match status" value="1"/>
</dbReference>
<keyword evidence="4" id="KW-1185">Reference proteome</keyword>
<proteinExistence type="inferred from homology"/>
<keyword evidence="3" id="KW-0449">Lipoprotein</keyword>